<evidence type="ECO:0000256" key="1">
    <source>
        <dbReference type="ARBA" id="ARBA00022527"/>
    </source>
</evidence>
<protein>
    <submittedName>
        <fullName evidence="3">Anti-sigma regulatory factor (Ser/Thr protein kinase)</fullName>
    </submittedName>
</protein>
<feature type="domain" description="Histidine kinase/HSP90-like ATPase" evidence="2">
    <location>
        <begin position="17"/>
        <end position="119"/>
    </location>
</feature>
<organism evidence="3 4">
    <name type="scientific">Kitasatospora kifunensis</name>
    <name type="common">Streptomyces kifunensis</name>
    <dbReference type="NCBI Taxonomy" id="58351"/>
    <lineage>
        <taxon>Bacteria</taxon>
        <taxon>Bacillati</taxon>
        <taxon>Actinomycetota</taxon>
        <taxon>Actinomycetes</taxon>
        <taxon>Kitasatosporales</taxon>
        <taxon>Streptomycetaceae</taxon>
        <taxon>Kitasatospora</taxon>
    </lineage>
</organism>
<keyword evidence="1" id="KW-0418">Kinase</keyword>
<gene>
    <name evidence="3" type="ORF">FHR34_005039</name>
</gene>
<dbReference type="SUPFAM" id="SSF55874">
    <property type="entry name" value="ATPase domain of HSP90 chaperone/DNA topoisomerase II/histidine kinase"/>
    <property type="match status" value="1"/>
</dbReference>
<dbReference type="InterPro" id="IPR050267">
    <property type="entry name" value="Anti-sigma-factor_SerPK"/>
</dbReference>
<dbReference type="GO" id="GO:0004674">
    <property type="term" value="F:protein serine/threonine kinase activity"/>
    <property type="evidence" value="ECO:0007669"/>
    <property type="project" value="UniProtKB-KW"/>
</dbReference>
<dbReference type="InterPro" id="IPR003594">
    <property type="entry name" value="HATPase_dom"/>
</dbReference>
<reference evidence="3 4" key="1">
    <citation type="submission" date="2020-08" db="EMBL/GenBank/DDBJ databases">
        <title>Sequencing the genomes of 1000 actinobacteria strains.</title>
        <authorList>
            <person name="Klenk H.-P."/>
        </authorList>
    </citation>
    <scope>NUCLEOTIDE SEQUENCE [LARGE SCALE GENOMIC DNA]</scope>
    <source>
        <strain evidence="3 4">DSM 41654</strain>
    </source>
</reference>
<proteinExistence type="predicted"/>
<keyword evidence="4" id="KW-1185">Reference proteome</keyword>
<dbReference type="Proteomes" id="UP000540506">
    <property type="component" value="Unassembled WGS sequence"/>
</dbReference>
<dbReference type="PANTHER" id="PTHR35526:SF3">
    <property type="entry name" value="ANTI-SIGMA-F FACTOR RSBW"/>
    <property type="match status" value="1"/>
</dbReference>
<evidence type="ECO:0000313" key="3">
    <source>
        <dbReference type="EMBL" id="MBB4926046.1"/>
    </source>
</evidence>
<dbReference type="EMBL" id="JACHJV010000001">
    <property type="protein sequence ID" value="MBB4926046.1"/>
    <property type="molecule type" value="Genomic_DNA"/>
</dbReference>
<comment type="caution">
    <text evidence="3">The sequence shown here is derived from an EMBL/GenBank/DDBJ whole genome shotgun (WGS) entry which is preliminary data.</text>
</comment>
<dbReference type="PANTHER" id="PTHR35526">
    <property type="entry name" value="ANTI-SIGMA-F FACTOR RSBW-RELATED"/>
    <property type="match status" value="1"/>
</dbReference>
<sequence>MDIISRAVLRRWQLELTAHPRSVGLARRQVRAVLAEWGWNGERVDDVLTVCSELVANAVEHASQPGGVVMVRLQEIHGDCRLEVVDGRADLWPREHPAALGERGRGLLLVRLLSEDFGVVRQLRQCRKTVWSRLLLGHPTDREPGAAA</sequence>
<evidence type="ECO:0000313" key="4">
    <source>
        <dbReference type="Proteomes" id="UP000540506"/>
    </source>
</evidence>
<dbReference type="InterPro" id="IPR036890">
    <property type="entry name" value="HATPase_C_sf"/>
</dbReference>
<keyword evidence="1" id="KW-0808">Transferase</keyword>
<dbReference type="AlphaFoldDB" id="A0A7W7R633"/>
<keyword evidence="1" id="KW-0723">Serine/threonine-protein kinase</keyword>
<accession>A0A7W7R633</accession>
<dbReference type="RefSeq" id="WP_184938763.1">
    <property type="nucleotide sequence ID" value="NZ_JACHJV010000001.1"/>
</dbReference>
<dbReference type="Pfam" id="PF13581">
    <property type="entry name" value="HATPase_c_2"/>
    <property type="match status" value="1"/>
</dbReference>
<dbReference type="Gene3D" id="3.30.565.10">
    <property type="entry name" value="Histidine kinase-like ATPase, C-terminal domain"/>
    <property type="match status" value="1"/>
</dbReference>
<name>A0A7W7R633_KITKI</name>
<evidence type="ECO:0000259" key="2">
    <source>
        <dbReference type="Pfam" id="PF13581"/>
    </source>
</evidence>